<comment type="caution">
    <text evidence="5">The sequence shown here is derived from an EMBL/GenBank/DDBJ whole genome shotgun (WGS) entry which is preliminary data.</text>
</comment>
<dbReference type="Proteomes" id="UP000298438">
    <property type="component" value="Unassembled WGS sequence"/>
</dbReference>
<keyword evidence="6" id="KW-1185">Reference proteome</keyword>
<dbReference type="SUPFAM" id="SSF52172">
    <property type="entry name" value="CheY-like"/>
    <property type="match status" value="1"/>
</dbReference>
<dbReference type="OrthoDB" id="9800897at2"/>
<feature type="modified residue" description="4-aspartylphosphate" evidence="2">
    <location>
        <position position="85"/>
    </location>
</feature>
<dbReference type="Gene3D" id="3.40.50.2300">
    <property type="match status" value="1"/>
</dbReference>
<evidence type="ECO:0000256" key="1">
    <source>
        <dbReference type="ARBA" id="ARBA00022553"/>
    </source>
</evidence>
<evidence type="ECO:0000313" key="6">
    <source>
        <dbReference type="Proteomes" id="UP000298438"/>
    </source>
</evidence>
<name>A0A4Y9RQX4_9BURK</name>
<dbReference type="EMBL" id="SPVF01000259">
    <property type="protein sequence ID" value="TFW11500.1"/>
    <property type="molecule type" value="Genomic_DNA"/>
</dbReference>
<evidence type="ECO:0000256" key="3">
    <source>
        <dbReference type="SAM" id="MobiDB-lite"/>
    </source>
</evidence>
<dbReference type="PROSITE" id="PS50110">
    <property type="entry name" value="RESPONSE_REGULATORY"/>
    <property type="match status" value="1"/>
</dbReference>
<protein>
    <submittedName>
        <fullName evidence="5">Response regulator transcription factor</fullName>
    </submittedName>
</protein>
<reference evidence="5 6" key="1">
    <citation type="submission" date="2019-03" db="EMBL/GenBank/DDBJ databases">
        <title>Draft Genome Sequence of Massilia arenosa sp. nov., a Novel Massilia Species Isolated from a Sandy-loam Maize Soil.</title>
        <authorList>
            <person name="Raths R."/>
            <person name="Peta V."/>
            <person name="Bucking H."/>
        </authorList>
    </citation>
    <scope>NUCLEOTIDE SEQUENCE [LARGE SCALE GENOMIC DNA]</scope>
    <source>
        <strain evidence="5 6">MC02</strain>
    </source>
</reference>
<dbReference type="InterPro" id="IPR011006">
    <property type="entry name" value="CheY-like_superfamily"/>
</dbReference>
<evidence type="ECO:0000313" key="5">
    <source>
        <dbReference type="EMBL" id="TFW11500.1"/>
    </source>
</evidence>
<keyword evidence="1 2" id="KW-0597">Phosphoprotein</keyword>
<dbReference type="GO" id="GO:0000160">
    <property type="term" value="P:phosphorelay signal transduction system"/>
    <property type="evidence" value="ECO:0007669"/>
    <property type="project" value="InterPro"/>
</dbReference>
<evidence type="ECO:0000256" key="2">
    <source>
        <dbReference type="PROSITE-ProRule" id="PRU00169"/>
    </source>
</evidence>
<dbReference type="PANTHER" id="PTHR44591:SF3">
    <property type="entry name" value="RESPONSE REGULATORY DOMAIN-CONTAINING PROTEIN"/>
    <property type="match status" value="1"/>
</dbReference>
<feature type="domain" description="Response regulatory" evidence="4">
    <location>
        <begin position="35"/>
        <end position="152"/>
    </location>
</feature>
<dbReference type="InterPro" id="IPR001789">
    <property type="entry name" value="Sig_transdc_resp-reg_receiver"/>
</dbReference>
<gene>
    <name evidence="5" type="ORF">E4L96_21395</name>
</gene>
<dbReference type="SMART" id="SM00448">
    <property type="entry name" value="REC"/>
    <property type="match status" value="1"/>
</dbReference>
<dbReference type="Pfam" id="PF00072">
    <property type="entry name" value="Response_reg"/>
    <property type="match status" value="1"/>
</dbReference>
<dbReference type="AlphaFoldDB" id="A0A4Y9RQX4"/>
<evidence type="ECO:0000259" key="4">
    <source>
        <dbReference type="PROSITE" id="PS50110"/>
    </source>
</evidence>
<proteinExistence type="predicted"/>
<feature type="region of interest" description="Disordered" evidence="3">
    <location>
        <begin position="1"/>
        <end position="30"/>
    </location>
</feature>
<accession>A0A4Y9RQX4</accession>
<sequence>MGAPEGSPMGHHETPGQLANPPPGGQAMSGLEGTSVVIVEDDEHIAAVLEFIVGRLGCQPSMINDGAAAREYIITAAPPDLILLDMMLPQVTGMQLLAQIRAQPAWQRTVVAMLSARHDEADVTAARAAGANDYLLKPFEPQQLMERLRALLSSRTSQTSGSST</sequence>
<dbReference type="InterPro" id="IPR050595">
    <property type="entry name" value="Bact_response_regulator"/>
</dbReference>
<dbReference type="PANTHER" id="PTHR44591">
    <property type="entry name" value="STRESS RESPONSE REGULATOR PROTEIN 1"/>
    <property type="match status" value="1"/>
</dbReference>
<organism evidence="5 6">
    <name type="scientific">Zemynaea arenosa</name>
    <dbReference type="NCBI Taxonomy" id="2561931"/>
    <lineage>
        <taxon>Bacteria</taxon>
        <taxon>Pseudomonadati</taxon>
        <taxon>Pseudomonadota</taxon>
        <taxon>Betaproteobacteria</taxon>
        <taxon>Burkholderiales</taxon>
        <taxon>Oxalobacteraceae</taxon>
        <taxon>Telluria group</taxon>
        <taxon>Zemynaea</taxon>
    </lineage>
</organism>